<name>A0ABQ1UWS1_9BACT</name>
<dbReference type="InterPro" id="IPR003746">
    <property type="entry name" value="DUF167"/>
</dbReference>
<protein>
    <recommendedName>
        <fullName evidence="2">UPF0235 protein GCM10011383_44240</fullName>
    </recommendedName>
</protein>
<evidence type="ECO:0000313" key="3">
    <source>
        <dbReference type="EMBL" id="GGF27708.1"/>
    </source>
</evidence>
<dbReference type="HAMAP" id="MF_00634">
    <property type="entry name" value="UPF0235"/>
    <property type="match status" value="1"/>
</dbReference>
<evidence type="ECO:0000256" key="2">
    <source>
        <dbReference type="HAMAP-Rule" id="MF_00634"/>
    </source>
</evidence>
<dbReference type="Gene3D" id="3.30.1200.10">
    <property type="entry name" value="YggU-like"/>
    <property type="match status" value="1"/>
</dbReference>
<dbReference type="PANTHER" id="PTHR13420:SF7">
    <property type="entry name" value="UPF0235 PROTEIN C15ORF40"/>
    <property type="match status" value="1"/>
</dbReference>
<evidence type="ECO:0000256" key="1">
    <source>
        <dbReference type="ARBA" id="ARBA00010364"/>
    </source>
</evidence>
<dbReference type="InterPro" id="IPR036591">
    <property type="entry name" value="YggU-like_sf"/>
</dbReference>
<organism evidence="3 4">
    <name type="scientific">Hymenobacter cavernae</name>
    <dbReference type="NCBI Taxonomy" id="2044852"/>
    <lineage>
        <taxon>Bacteria</taxon>
        <taxon>Pseudomonadati</taxon>
        <taxon>Bacteroidota</taxon>
        <taxon>Cytophagia</taxon>
        <taxon>Cytophagales</taxon>
        <taxon>Hymenobacteraceae</taxon>
        <taxon>Hymenobacter</taxon>
    </lineage>
</organism>
<comment type="caution">
    <text evidence="3">The sequence shown here is derived from an EMBL/GenBank/DDBJ whole genome shotgun (WGS) entry which is preliminary data.</text>
</comment>
<dbReference type="EMBL" id="BMHT01000012">
    <property type="protein sequence ID" value="GGF27708.1"/>
    <property type="molecule type" value="Genomic_DNA"/>
</dbReference>
<dbReference type="SUPFAM" id="SSF69786">
    <property type="entry name" value="YggU-like"/>
    <property type="match status" value="1"/>
</dbReference>
<gene>
    <name evidence="3" type="ORF">GCM10011383_44240</name>
</gene>
<dbReference type="PANTHER" id="PTHR13420">
    <property type="entry name" value="UPF0235 PROTEIN C15ORF40"/>
    <property type="match status" value="1"/>
</dbReference>
<sequence>MRRLFFAAMPAILHLKAKPNSKANQLLVAPDGSVTVRLKAPAQDGKANACLLAYLAGLFGVRKSSITLLTGHTAPFKKVSLDTVDEASLQQVLARYQQLAT</sequence>
<proteinExistence type="inferred from homology"/>
<keyword evidence="4" id="KW-1185">Reference proteome</keyword>
<dbReference type="Proteomes" id="UP000632273">
    <property type="component" value="Unassembled WGS sequence"/>
</dbReference>
<dbReference type="NCBIfam" id="TIGR00251">
    <property type="entry name" value="DUF167 family protein"/>
    <property type="match status" value="1"/>
</dbReference>
<comment type="similarity">
    <text evidence="1 2">Belongs to the UPF0235 family.</text>
</comment>
<dbReference type="SMART" id="SM01152">
    <property type="entry name" value="DUF167"/>
    <property type="match status" value="1"/>
</dbReference>
<dbReference type="Pfam" id="PF02594">
    <property type="entry name" value="DUF167"/>
    <property type="match status" value="1"/>
</dbReference>
<accession>A0ABQ1UWS1</accession>
<evidence type="ECO:0000313" key="4">
    <source>
        <dbReference type="Proteomes" id="UP000632273"/>
    </source>
</evidence>
<reference evidence="4" key="1">
    <citation type="journal article" date="2019" name="Int. J. Syst. Evol. Microbiol.">
        <title>The Global Catalogue of Microorganisms (GCM) 10K type strain sequencing project: providing services to taxonomists for standard genome sequencing and annotation.</title>
        <authorList>
            <consortium name="The Broad Institute Genomics Platform"/>
            <consortium name="The Broad Institute Genome Sequencing Center for Infectious Disease"/>
            <person name="Wu L."/>
            <person name="Ma J."/>
        </authorList>
    </citation>
    <scope>NUCLEOTIDE SEQUENCE [LARGE SCALE GENOMIC DNA]</scope>
    <source>
        <strain evidence="4">CGMCC 1.15197</strain>
    </source>
</reference>